<accession>A0A7C9MA33</accession>
<protein>
    <submittedName>
        <fullName evidence="1">Uncharacterized protein</fullName>
    </submittedName>
</protein>
<evidence type="ECO:0000313" key="2">
    <source>
        <dbReference type="Proteomes" id="UP000483286"/>
    </source>
</evidence>
<dbReference type="EMBL" id="WQLB01000023">
    <property type="protein sequence ID" value="MVN88103.1"/>
    <property type="molecule type" value="Genomic_DNA"/>
</dbReference>
<evidence type="ECO:0000313" key="1">
    <source>
        <dbReference type="EMBL" id="MVN88103.1"/>
    </source>
</evidence>
<name>A0A7C9MA33_9DEIO</name>
<organism evidence="1 2">
    <name type="scientific">Deinococcus arboris</name>
    <dbReference type="NCBI Taxonomy" id="2682977"/>
    <lineage>
        <taxon>Bacteria</taxon>
        <taxon>Thermotogati</taxon>
        <taxon>Deinococcota</taxon>
        <taxon>Deinococci</taxon>
        <taxon>Deinococcales</taxon>
        <taxon>Deinococcaceae</taxon>
        <taxon>Deinococcus</taxon>
    </lineage>
</organism>
<dbReference type="AlphaFoldDB" id="A0A7C9MA33"/>
<proteinExistence type="predicted"/>
<dbReference type="Proteomes" id="UP000483286">
    <property type="component" value="Unassembled WGS sequence"/>
</dbReference>
<sequence>MTASTAPRRYDLALDLACQTIAACLDRARLAAPERTRLHAALQDLRRTWGTPAPLEPLLQTLGLALADLPDDCALPARVSLHTIRQWRCEVQEPGALGAVGWPSGLASAAS</sequence>
<reference evidence="1 2" key="1">
    <citation type="submission" date="2019-12" db="EMBL/GenBank/DDBJ databases">
        <title>Deinococcus sp. HMF7620 Genome sequencing and assembly.</title>
        <authorList>
            <person name="Kang H."/>
            <person name="Kim H."/>
            <person name="Joh K."/>
        </authorList>
    </citation>
    <scope>NUCLEOTIDE SEQUENCE [LARGE SCALE GENOMIC DNA]</scope>
    <source>
        <strain evidence="1 2">HMF7620</strain>
    </source>
</reference>
<gene>
    <name evidence="1" type="ORF">GO986_15225</name>
</gene>
<comment type="caution">
    <text evidence="1">The sequence shown here is derived from an EMBL/GenBank/DDBJ whole genome shotgun (WGS) entry which is preliminary data.</text>
</comment>
<dbReference type="RefSeq" id="WP_157460165.1">
    <property type="nucleotide sequence ID" value="NZ_WQLB01000023.1"/>
</dbReference>
<keyword evidence="2" id="KW-1185">Reference proteome</keyword>